<dbReference type="InterPro" id="IPR036249">
    <property type="entry name" value="Thioredoxin-like_sf"/>
</dbReference>
<organism evidence="2 3">
    <name type="scientific">Chlamydomonas eustigma</name>
    <dbReference type="NCBI Taxonomy" id="1157962"/>
    <lineage>
        <taxon>Eukaryota</taxon>
        <taxon>Viridiplantae</taxon>
        <taxon>Chlorophyta</taxon>
        <taxon>core chlorophytes</taxon>
        <taxon>Chlorophyceae</taxon>
        <taxon>CS clade</taxon>
        <taxon>Chlamydomonadales</taxon>
        <taxon>Chlamydomonadaceae</taxon>
        <taxon>Chlamydomonas</taxon>
    </lineage>
</organism>
<dbReference type="Proteomes" id="UP000232323">
    <property type="component" value="Unassembled WGS sequence"/>
</dbReference>
<evidence type="ECO:0008006" key="4">
    <source>
        <dbReference type="Google" id="ProtNLM"/>
    </source>
</evidence>
<name>A0A250XLR9_9CHLO</name>
<dbReference type="AlphaFoldDB" id="A0A250XLR9"/>
<accession>A0A250XLR9</accession>
<gene>
    <name evidence="2" type="ORF">CEUSTIGMA_g11397.t1</name>
</gene>
<dbReference type="SUPFAM" id="SSF52833">
    <property type="entry name" value="Thioredoxin-like"/>
    <property type="match status" value="1"/>
</dbReference>
<evidence type="ECO:0000313" key="3">
    <source>
        <dbReference type="Proteomes" id="UP000232323"/>
    </source>
</evidence>
<dbReference type="EMBL" id="BEGY01000112">
    <property type="protein sequence ID" value="GAX83973.1"/>
    <property type="molecule type" value="Genomic_DNA"/>
</dbReference>
<keyword evidence="3" id="KW-1185">Reference proteome</keyword>
<proteinExistence type="predicted"/>
<evidence type="ECO:0000313" key="2">
    <source>
        <dbReference type="EMBL" id="GAX83973.1"/>
    </source>
</evidence>
<feature type="region of interest" description="Disordered" evidence="1">
    <location>
        <begin position="312"/>
        <end position="335"/>
    </location>
</feature>
<sequence length="335" mass="38032">MNYNGMKNGLNGRLQTGDVRSTQCTPSIRHHSISWRCRSHTRDLWGYPQTNVQAIDLPSFRLMHRASFSHRNWRSYVVVVYVPGSTKCAEIEYEVERLATGLMHEPNVVVTKLNALSSTDAFTFCNSVLETKKYPSILLYPEGSPGCMKFMGGDITAEGILSALNGCYKHVLGHRQALALMDVPPKDLKVSMLSVEEVKEQRPQPLVLQDKELQQVRVVQTLLEKNAEYWTGGKVLFWSFVVLFSVGSFIWDKWGEDWLDRRELLRRQQERKEGKVYDEETNAEDLLSLNLIGAQQISYSTQVPDAELVEDMNIQGSTQGSSNRRRGQSMGKGPN</sequence>
<dbReference type="OrthoDB" id="537966at2759"/>
<protein>
    <recommendedName>
        <fullName evidence="4">Thioredoxin domain-containing protein</fullName>
    </recommendedName>
</protein>
<evidence type="ECO:0000256" key="1">
    <source>
        <dbReference type="SAM" id="MobiDB-lite"/>
    </source>
</evidence>
<comment type="caution">
    <text evidence="2">The sequence shown here is derived from an EMBL/GenBank/DDBJ whole genome shotgun (WGS) entry which is preliminary data.</text>
</comment>
<reference evidence="2 3" key="1">
    <citation type="submission" date="2017-08" db="EMBL/GenBank/DDBJ databases">
        <title>Acidophilic green algal genome provides insights into adaptation to an acidic environment.</title>
        <authorList>
            <person name="Hirooka S."/>
            <person name="Hirose Y."/>
            <person name="Kanesaki Y."/>
            <person name="Higuchi S."/>
            <person name="Fujiwara T."/>
            <person name="Onuma R."/>
            <person name="Era A."/>
            <person name="Ohbayashi R."/>
            <person name="Uzuka A."/>
            <person name="Nozaki H."/>
            <person name="Yoshikawa H."/>
            <person name="Miyagishima S.Y."/>
        </authorList>
    </citation>
    <scope>NUCLEOTIDE SEQUENCE [LARGE SCALE GENOMIC DNA]</scope>
    <source>
        <strain evidence="2 3">NIES-2499</strain>
    </source>
</reference>